<dbReference type="AlphaFoldDB" id="A0A6N9YHV4"/>
<dbReference type="EMBL" id="JAAGOB010000002">
    <property type="protein sequence ID" value="NED94583.1"/>
    <property type="molecule type" value="Genomic_DNA"/>
</dbReference>
<evidence type="ECO:0000256" key="1">
    <source>
        <dbReference type="SAM" id="MobiDB-lite"/>
    </source>
</evidence>
<reference evidence="3 4" key="1">
    <citation type="submission" date="2020-02" db="EMBL/GenBank/DDBJ databases">
        <authorList>
            <person name="Li X.-J."/>
            <person name="Feng X.-M."/>
        </authorList>
    </citation>
    <scope>NUCLEOTIDE SEQUENCE [LARGE SCALE GENOMIC DNA]</scope>
    <source>
        <strain evidence="3 4">CGMCC 4.7225</strain>
    </source>
</reference>
<comment type="caution">
    <text evidence="3">The sequence shown here is derived from an EMBL/GenBank/DDBJ whole genome shotgun (WGS) entry which is preliminary data.</text>
</comment>
<evidence type="ECO:0000256" key="2">
    <source>
        <dbReference type="SAM" id="SignalP"/>
    </source>
</evidence>
<sequence length="412" mass="41855">MSHFSPRTGPVRRSAVVACGAAVAMTVGAFGVPAGAVDVEPAGDLEVSADGYYGSVRFDFGGGLPLLGEVAELKGDLTVGAIQNNVDSGGLEGYDEGVYTRSFGSLVAANVAGVDLPVDLYAVEQVALPEEAEADTYGIHELEVPLAGSLSAISGEAKANWNDETYGHGSPGGVLTSLYSGVGQVDLVDLTELGLLDGMLGNLLPVDLPIANGPLISVGAGQLLQESGVFGKEDGTQGAYAEVSGRFADLNLLGGAANGGVTLGLAAASDTETPNAYGRLEVTGEPGGASFDYDLPALELWIGDEETGIAVEPGFDQTFDILPGVSLNINFADYRNDDTELAEDGTYAAASGGGLSARLTVAVPVPLLGEIEVGTAEIGLLSFPEISVEVPEGGLHADGAQDDEDDFEVGIS</sequence>
<feature type="region of interest" description="Disordered" evidence="1">
    <location>
        <begin position="393"/>
        <end position="412"/>
    </location>
</feature>
<evidence type="ECO:0000313" key="4">
    <source>
        <dbReference type="Proteomes" id="UP000469185"/>
    </source>
</evidence>
<proteinExistence type="predicted"/>
<feature type="chain" id="PRO_5038489529" evidence="2">
    <location>
        <begin position="30"/>
        <end position="412"/>
    </location>
</feature>
<feature type="compositionally biased region" description="Acidic residues" evidence="1">
    <location>
        <begin position="400"/>
        <end position="412"/>
    </location>
</feature>
<evidence type="ECO:0000313" key="3">
    <source>
        <dbReference type="EMBL" id="NED94583.1"/>
    </source>
</evidence>
<keyword evidence="4" id="KW-1185">Reference proteome</keyword>
<feature type="signal peptide" evidence="2">
    <location>
        <begin position="1"/>
        <end position="29"/>
    </location>
</feature>
<dbReference type="Proteomes" id="UP000469185">
    <property type="component" value="Unassembled WGS sequence"/>
</dbReference>
<protein>
    <submittedName>
        <fullName evidence="3">Uncharacterized protein</fullName>
    </submittedName>
</protein>
<gene>
    <name evidence="3" type="ORF">G1H11_04580</name>
</gene>
<keyword evidence="2" id="KW-0732">Signal</keyword>
<name>A0A6N9YHV4_9ACTN</name>
<dbReference type="RefSeq" id="WP_163816479.1">
    <property type="nucleotide sequence ID" value="NZ_JAAGOB010000002.1"/>
</dbReference>
<accession>A0A6N9YHV4</accession>
<organism evidence="3 4">
    <name type="scientific">Phytoactinopolyspora alkaliphila</name>
    <dbReference type="NCBI Taxonomy" id="1783498"/>
    <lineage>
        <taxon>Bacteria</taxon>
        <taxon>Bacillati</taxon>
        <taxon>Actinomycetota</taxon>
        <taxon>Actinomycetes</taxon>
        <taxon>Jiangellales</taxon>
        <taxon>Jiangellaceae</taxon>
        <taxon>Phytoactinopolyspora</taxon>
    </lineage>
</organism>